<gene>
    <name evidence="2" type="ORF">GON04_11650</name>
</gene>
<accession>A0A6N8ITF1</accession>
<dbReference type="Proteomes" id="UP000469385">
    <property type="component" value="Unassembled WGS sequence"/>
</dbReference>
<evidence type="ECO:0000313" key="3">
    <source>
        <dbReference type="Proteomes" id="UP000469385"/>
    </source>
</evidence>
<comment type="caution">
    <text evidence="2">The sequence shown here is derived from an EMBL/GenBank/DDBJ whole genome shotgun (WGS) entry which is preliminary data.</text>
</comment>
<sequence>MDKQFQRWHDAERVVRELEKKSMIAQVRESAGSTSIAFSALRQQLLEARVAANRAFDECLNLVTRQRAGGCTTGPSCSGGGSNSARTPKDLLTREVRWHAVDQ</sequence>
<keyword evidence="3" id="KW-1185">Reference proteome</keyword>
<organism evidence="2 3">
    <name type="scientific">Ramlibacter pinisoli</name>
    <dbReference type="NCBI Taxonomy" id="2682844"/>
    <lineage>
        <taxon>Bacteria</taxon>
        <taxon>Pseudomonadati</taxon>
        <taxon>Pseudomonadota</taxon>
        <taxon>Betaproteobacteria</taxon>
        <taxon>Burkholderiales</taxon>
        <taxon>Comamonadaceae</taxon>
        <taxon>Ramlibacter</taxon>
    </lineage>
</organism>
<reference evidence="2 3" key="1">
    <citation type="submission" date="2019-12" db="EMBL/GenBank/DDBJ databases">
        <authorList>
            <person name="Huq M.A."/>
        </authorList>
    </citation>
    <scope>NUCLEOTIDE SEQUENCE [LARGE SCALE GENOMIC DNA]</scope>
    <source>
        <strain evidence="2 3">MAH-25</strain>
    </source>
</reference>
<feature type="region of interest" description="Disordered" evidence="1">
    <location>
        <begin position="71"/>
        <end position="92"/>
    </location>
</feature>
<dbReference type="AlphaFoldDB" id="A0A6N8ITF1"/>
<name>A0A6N8ITF1_9BURK</name>
<evidence type="ECO:0000256" key="1">
    <source>
        <dbReference type="SAM" id="MobiDB-lite"/>
    </source>
</evidence>
<dbReference type="EMBL" id="WSEL01000003">
    <property type="protein sequence ID" value="MVQ30107.1"/>
    <property type="molecule type" value="Genomic_DNA"/>
</dbReference>
<protein>
    <submittedName>
        <fullName evidence="2">Uncharacterized protein</fullName>
    </submittedName>
</protein>
<dbReference type="RefSeq" id="WP_157398029.1">
    <property type="nucleotide sequence ID" value="NZ_WSEL01000003.1"/>
</dbReference>
<evidence type="ECO:0000313" key="2">
    <source>
        <dbReference type="EMBL" id="MVQ30107.1"/>
    </source>
</evidence>
<proteinExistence type="predicted"/>